<keyword evidence="3" id="KW-1185">Reference proteome</keyword>
<dbReference type="HOGENOM" id="CLU_054184_0_0_11"/>
<dbReference type="Pfam" id="PF07505">
    <property type="entry name" value="DUF5131"/>
    <property type="match status" value="1"/>
</dbReference>
<accession>D9WWZ2</accession>
<protein>
    <submittedName>
        <fullName evidence="2">Phage Gp37Gp68</fullName>
    </submittedName>
</protein>
<dbReference type="EMBL" id="GG657755">
    <property type="protein sequence ID" value="EFL29420.1"/>
    <property type="molecule type" value="Genomic_DNA"/>
</dbReference>
<organism evidence="2 3">
    <name type="scientific">Streptomyces himastatinicus ATCC 53653</name>
    <dbReference type="NCBI Taxonomy" id="457427"/>
    <lineage>
        <taxon>Bacteria</taxon>
        <taxon>Bacillati</taxon>
        <taxon>Actinomycetota</taxon>
        <taxon>Actinomycetes</taxon>
        <taxon>Kitasatosporales</taxon>
        <taxon>Streptomycetaceae</taxon>
        <taxon>Streptomyces</taxon>
        <taxon>Streptomyces violaceusniger group</taxon>
    </lineage>
</organism>
<reference evidence="2 3" key="1">
    <citation type="submission" date="2009-02" db="EMBL/GenBank/DDBJ databases">
        <title>Annotation of Streptomyces hygroscopicus strain ATCC 53653.</title>
        <authorList>
            <consortium name="The Broad Institute Genome Sequencing Platform"/>
            <consortium name="Broad Institute Microbial Sequencing Center"/>
            <person name="Fischbach M."/>
            <person name="Godfrey P."/>
            <person name="Ward D."/>
            <person name="Young S."/>
            <person name="Zeng Q."/>
            <person name="Koehrsen M."/>
            <person name="Alvarado L."/>
            <person name="Berlin A.M."/>
            <person name="Bochicchio J."/>
            <person name="Borenstein D."/>
            <person name="Chapman S.B."/>
            <person name="Chen Z."/>
            <person name="Engels R."/>
            <person name="Freedman E."/>
            <person name="Gellesch M."/>
            <person name="Goldberg J."/>
            <person name="Griggs A."/>
            <person name="Gujja S."/>
            <person name="Heilman E.R."/>
            <person name="Heiman D.I."/>
            <person name="Hepburn T.A."/>
            <person name="Howarth C."/>
            <person name="Jen D."/>
            <person name="Larson L."/>
            <person name="Lewis B."/>
            <person name="Mehta T."/>
            <person name="Park D."/>
            <person name="Pearson M."/>
            <person name="Richards J."/>
            <person name="Roberts A."/>
            <person name="Saif S."/>
            <person name="Shea T.D."/>
            <person name="Shenoy N."/>
            <person name="Sisk P."/>
            <person name="Stolte C."/>
            <person name="Sykes S.N."/>
            <person name="Thomson T."/>
            <person name="Walk T."/>
            <person name="White J."/>
            <person name="Yandava C."/>
            <person name="Straight P."/>
            <person name="Clardy J."/>
            <person name="Hung D."/>
            <person name="Kolter R."/>
            <person name="Mekalanos J."/>
            <person name="Walker S."/>
            <person name="Walsh C.T."/>
            <person name="Wieland-Brown L.C."/>
            <person name="Haas B."/>
            <person name="Nusbaum C."/>
            <person name="Birren B."/>
        </authorList>
    </citation>
    <scope>NUCLEOTIDE SEQUENCE [LARGE SCALE GENOMIC DNA]</scope>
    <source>
        <strain evidence="2 3">ATCC 53653</strain>
    </source>
</reference>
<evidence type="ECO:0000313" key="2">
    <source>
        <dbReference type="EMBL" id="EFL29420.1"/>
    </source>
</evidence>
<feature type="region of interest" description="Disordered" evidence="1">
    <location>
        <begin position="217"/>
        <end position="236"/>
    </location>
</feature>
<dbReference type="STRING" id="457427.SSOG_09134"/>
<dbReference type="AlphaFoldDB" id="D9WWZ2"/>
<sequence>MASDTKIEWTDATWNVVTGCDKVSPGCDRCYAETFAERWRGIPGHHFENGFDITLRPERLTLPLRWRKPKRVFVNSMSDLFHKDIPVDYIARVFAVMALTPQHTYQVLTKRHGRMRSLIGDPTFEKQVDHELLHFPPFADPKLTRRSWPLPKAGWPLPNVWLGVSVEDQKRADLRIPALIDTPAAVRFLSCEPLLGPVDLDGPIVPGRGRPKLTYWLTGRPAPGPERTTPTGLTMHSPAIVTGPRIDWVITGGESGHGARPAHPDWFRTIRDQCQEAGVAYLHKQHGEWASLKSMHEYVTDDDRVQILNVNGELCGRPWFGWNRDEDQQGSVVVRRYGKKEAGRELDGRTWDEFPEVTR</sequence>
<gene>
    <name evidence="2" type="ORF">SSOG_09134</name>
</gene>
<dbReference type="Proteomes" id="UP000003963">
    <property type="component" value="Unassembled WGS sequence"/>
</dbReference>
<dbReference type="RefSeq" id="WP_009721217.1">
    <property type="nucleotide sequence ID" value="NZ_GG657755.1"/>
</dbReference>
<dbReference type="OrthoDB" id="9787478at2"/>
<dbReference type="InterPro" id="IPR011101">
    <property type="entry name" value="DUF5131"/>
</dbReference>
<evidence type="ECO:0000256" key="1">
    <source>
        <dbReference type="SAM" id="MobiDB-lite"/>
    </source>
</evidence>
<proteinExistence type="predicted"/>
<evidence type="ECO:0000313" key="3">
    <source>
        <dbReference type="Proteomes" id="UP000003963"/>
    </source>
</evidence>
<name>D9WWZ2_9ACTN</name>